<dbReference type="AlphaFoldDB" id="A0AAV8HIP2"/>
<dbReference type="PANTHER" id="PTHR10015:SF337">
    <property type="entry name" value="HEAT STRESS TRANSCRIPTION FACTOR A-3"/>
    <property type="match status" value="1"/>
</dbReference>
<evidence type="ECO:0000313" key="1">
    <source>
        <dbReference type="EMBL" id="KAJ4817507.1"/>
    </source>
</evidence>
<organism evidence="1 2">
    <name type="scientific">Rhynchospora pubera</name>
    <dbReference type="NCBI Taxonomy" id="906938"/>
    <lineage>
        <taxon>Eukaryota</taxon>
        <taxon>Viridiplantae</taxon>
        <taxon>Streptophyta</taxon>
        <taxon>Embryophyta</taxon>
        <taxon>Tracheophyta</taxon>
        <taxon>Spermatophyta</taxon>
        <taxon>Magnoliopsida</taxon>
        <taxon>Liliopsida</taxon>
        <taxon>Poales</taxon>
        <taxon>Cyperaceae</taxon>
        <taxon>Cyperoideae</taxon>
        <taxon>Rhynchosporeae</taxon>
        <taxon>Rhynchospora</taxon>
    </lineage>
</organism>
<reference evidence="1" key="1">
    <citation type="submission" date="2022-08" db="EMBL/GenBank/DDBJ databases">
        <authorList>
            <person name="Marques A."/>
        </authorList>
    </citation>
    <scope>NUCLEOTIDE SEQUENCE</scope>
    <source>
        <strain evidence="1">RhyPub2mFocal</strain>
        <tissue evidence="1">Leaves</tissue>
    </source>
</reference>
<dbReference type="GO" id="GO:0003700">
    <property type="term" value="F:DNA-binding transcription factor activity"/>
    <property type="evidence" value="ECO:0007669"/>
    <property type="project" value="TreeGrafter"/>
</dbReference>
<evidence type="ECO:0000313" key="2">
    <source>
        <dbReference type="Proteomes" id="UP001140206"/>
    </source>
</evidence>
<accession>A0AAV8HIP2</accession>
<dbReference type="GO" id="GO:0000978">
    <property type="term" value="F:RNA polymerase II cis-regulatory region sequence-specific DNA binding"/>
    <property type="evidence" value="ECO:0007669"/>
    <property type="project" value="TreeGrafter"/>
</dbReference>
<sequence length="323" mass="36717">MFGLCLYLESFTRLSLIFPIGPCHLQLIADVQLQKTGCFPIEGCTSFNVPGFRKISADRWEFAHEWFLRGNKQLLKSISRRRSHASSQTSSSLAIIRPSLESELHHLRRDKNTLIQEVWRLQQDHLTTIQQMSSLDQKLQSAEERQKQMVSFLAKILRNPNLLAQFSIHQEQRHRRKFLKHNQLGQSSFFSAPQPQIPDAIWHDTAVQSEQGNESVGVLPYLEPASLPEDVFPDPELLDVNLHGTLSADRPVLKGKAIMEEQQHGVPGQVQNIKPFPDIDPIDDSNLLELPDAFYDLDLDFDLDMAPVSKNADNLVLPSGDEI</sequence>
<dbReference type="GO" id="GO:0006357">
    <property type="term" value="P:regulation of transcription by RNA polymerase II"/>
    <property type="evidence" value="ECO:0007669"/>
    <property type="project" value="TreeGrafter"/>
</dbReference>
<dbReference type="GO" id="GO:0005634">
    <property type="term" value="C:nucleus"/>
    <property type="evidence" value="ECO:0007669"/>
    <property type="project" value="TreeGrafter"/>
</dbReference>
<protein>
    <submittedName>
        <fullName evidence="1">Heat stress transcription factor A-3</fullName>
    </submittedName>
</protein>
<dbReference type="GO" id="GO:0034605">
    <property type="term" value="P:cellular response to heat"/>
    <property type="evidence" value="ECO:0007669"/>
    <property type="project" value="TreeGrafter"/>
</dbReference>
<keyword evidence="2" id="KW-1185">Reference proteome</keyword>
<dbReference type="Proteomes" id="UP001140206">
    <property type="component" value="Chromosome 1"/>
</dbReference>
<dbReference type="PANTHER" id="PTHR10015">
    <property type="entry name" value="HEAT SHOCK TRANSCRIPTION FACTOR"/>
    <property type="match status" value="1"/>
</dbReference>
<proteinExistence type="predicted"/>
<comment type="caution">
    <text evidence="1">The sequence shown here is derived from an EMBL/GenBank/DDBJ whole genome shotgun (WGS) entry which is preliminary data.</text>
</comment>
<dbReference type="EMBL" id="JAMFTS010000001">
    <property type="protein sequence ID" value="KAJ4817507.1"/>
    <property type="molecule type" value="Genomic_DNA"/>
</dbReference>
<gene>
    <name evidence="1" type="ORF">LUZ62_030073</name>
</gene>
<name>A0AAV8HIP2_9POAL</name>